<dbReference type="GO" id="GO:0016887">
    <property type="term" value="F:ATP hydrolysis activity"/>
    <property type="evidence" value="ECO:0007669"/>
    <property type="project" value="InterPro"/>
</dbReference>
<dbReference type="SUPFAM" id="SSF90123">
    <property type="entry name" value="ABC transporter transmembrane region"/>
    <property type="match status" value="1"/>
</dbReference>
<sequence length="582" mass="63467">MKQTNTRVSWRNLVILIRDARPPKLVLGTALLLSLLSTVAYLTVPALTKGLVNGFSTNALDAGQIALMAFAVLIQAVAQSLSVYMFSYSGNQVVSAIRGTLWRKILKLRIGYFDNHASGDVISRVTNDTAVVRGLVAEHFTNLMTGIVSLIGALAIMLYMNWQMTLVIIGVFAISALLMVPLGRAMYNISKGMQDETASFTSILSRVVSDIRLVKASGAETLERDRGAAGIGSLLRFGLKEARIQAILSPAISLVILLILVGIIGFGGAQVASGAMTAGELVAFLLYLFQIVFPVMMITQFLTQYQKALGATESLTTILQSEEEPDEGMSFVPAGRPIMLKKLSFAYKAEKPVLEGLDLTIEPGNATAIVGPSGGGKTTLFALLERFYQPSGGSILYGGEDIERFSLQSWRRQIGYVSQESPILAGTIRDNITYGLERAVTEEELTQAAQMAYADEFIRELPQGYDTETGERGIKLSGGQRQRIAIARALLRNPHILMLDEATSNLDSSSEELVQHALRNLMAGRTTIVIAHRLATVVDAHRIVFIEKGRITGSGTHEELYQKHAMYRQFADQQLRSDKIDS</sequence>
<dbReference type="PROSITE" id="PS00211">
    <property type="entry name" value="ABC_TRANSPORTER_1"/>
    <property type="match status" value="1"/>
</dbReference>
<reference evidence="11 12" key="1">
    <citation type="submission" date="2020-08" db="EMBL/GenBank/DDBJ databases">
        <title>Cohnella phylogeny.</title>
        <authorList>
            <person name="Dunlap C."/>
        </authorList>
    </citation>
    <scope>NUCLEOTIDE SEQUENCE [LARGE SCALE GENOMIC DNA]</scope>
    <source>
        <strain evidence="11 12">DSM 28246</strain>
    </source>
</reference>
<dbReference type="Proteomes" id="UP000547209">
    <property type="component" value="Unassembled WGS sequence"/>
</dbReference>
<keyword evidence="6 8" id="KW-1133">Transmembrane helix</keyword>
<feature type="transmembrane region" description="Helical" evidence="8">
    <location>
        <begin position="281"/>
        <end position="302"/>
    </location>
</feature>
<dbReference type="RefSeq" id="WP_185140901.1">
    <property type="nucleotide sequence ID" value="NZ_JACJVP010000001.1"/>
</dbReference>
<dbReference type="SMART" id="SM00382">
    <property type="entry name" value="AAA"/>
    <property type="match status" value="1"/>
</dbReference>
<dbReference type="SUPFAM" id="SSF52540">
    <property type="entry name" value="P-loop containing nucleoside triphosphate hydrolases"/>
    <property type="match status" value="1"/>
</dbReference>
<dbReference type="InterPro" id="IPR017871">
    <property type="entry name" value="ABC_transporter-like_CS"/>
</dbReference>
<organism evidence="11 12">
    <name type="scientific">Cohnella nanjingensis</name>
    <dbReference type="NCBI Taxonomy" id="1387779"/>
    <lineage>
        <taxon>Bacteria</taxon>
        <taxon>Bacillati</taxon>
        <taxon>Bacillota</taxon>
        <taxon>Bacilli</taxon>
        <taxon>Bacillales</taxon>
        <taxon>Paenibacillaceae</taxon>
        <taxon>Cohnella</taxon>
    </lineage>
</organism>
<evidence type="ECO:0000259" key="10">
    <source>
        <dbReference type="PROSITE" id="PS50929"/>
    </source>
</evidence>
<keyword evidence="7 8" id="KW-0472">Membrane</keyword>
<keyword evidence="4" id="KW-0547">Nucleotide-binding</keyword>
<evidence type="ECO:0000256" key="1">
    <source>
        <dbReference type="ARBA" id="ARBA00004651"/>
    </source>
</evidence>
<keyword evidence="12" id="KW-1185">Reference proteome</keyword>
<comment type="subcellular location">
    <subcellularLocation>
        <location evidence="1">Cell membrane</location>
        <topology evidence="1">Multi-pass membrane protein</topology>
    </subcellularLocation>
</comment>
<keyword evidence="5 11" id="KW-0067">ATP-binding</keyword>
<dbReference type="InterPro" id="IPR027417">
    <property type="entry name" value="P-loop_NTPase"/>
</dbReference>
<dbReference type="Pfam" id="PF00005">
    <property type="entry name" value="ABC_tran"/>
    <property type="match status" value="1"/>
</dbReference>
<dbReference type="InterPro" id="IPR039421">
    <property type="entry name" value="Type_1_exporter"/>
</dbReference>
<gene>
    <name evidence="11" type="ORF">H7C19_02225</name>
</gene>
<dbReference type="Gene3D" id="1.20.1560.10">
    <property type="entry name" value="ABC transporter type 1, transmembrane domain"/>
    <property type="match status" value="1"/>
</dbReference>
<dbReference type="PANTHER" id="PTHR43394">
    <property type="entry name" value="ATP-DEPENDENT PERMEASE MDL1, MITOCHONDRIAL"/>
    <property type="match status" value="1"/>
</dbReference>
<dbReference type="PROSITE" id="PS50929">
    <property type="entry name" value="ABC_TM1F"/>
    <property type="match status" value="1"/>
</dbReference>
<comment type="similarity">
    <text evidence="2">Belongs to the ABC transporter superfamily.</text>
</comment>
<dbReference type="InterPro" id="IPR003439">
    <property type="entry name" value="ABC_transporter-like_ATP-bd"/>
</dbReference>
<dbReference type="GO" id="GO:0005524">
    <property type="term" value="F:ATP binding"/>
    <property type="evidence" value="ECO:0007669"/>
    <property type="project" value="UniProtKB-KW"/>
</dbReference>
<evidence type="ECO:0000256" key="4">
    <source>
        <dbReference type="ARBA" id="ARBA00022741"/>
    </source>
</evidence>
<feature type="transmembrane region" description="Helical" evidence="8">
    <location>
        <begin position="246"/>
        <end position="269"/>
    </location>
</feature>
<evidence type="ECO:0000313" key="12">
    <source>
        <dbReference type="Proteomes" id="UP000547209"/>
    </source>
</evidence>
<name>A0A7X0RNB5_9BACL</name>
<dbReference type="PROSITE" id="PS50893">
    <property type="entry name" value="ABC_TRANSPORTER_2"/>
    <property type="match status" value="1"/>
</dbReference>
<dbReference type="Pfam" id="PF00664">
    <property type="entry name" value="ABC_membrane"/>
    <property type="match status" value="1"/>
</dbReference>
<feature type="transmembrane region" description="Helical" evidence="8">
    <location>
        <begin position="140"/>
        <end position="160"/>
    </location>
</feature>
<dbReference type="GO" id="GO:0015421">
    <property type="term" value="F:ABC-type oligopeptide transporter activity"/>
    <property type="evidence" value="ECO:0007669"/>
    <property type="project" value="TreeGrafter"/>
</dbReference>
<comment type="caution">
    <text evidence="11">The sequence shown here is derived from an EMBL/GenBank/DDBJ whole genome shotgun (WGS) entry which is preliminary data.</text>
</comment>
<dbReference type="InterPro" id="IPR036640">
    <property type="entry name" value="ABC1_TM_sf"/>
</dbReference>
<dbReference type="GO" id="GO:0005886">
    <property type="term" value="C:plasma membrane"/>
    <property type="evidence" value="ECO:0007669"/>
    <property type="project" value="UniProtKB-SubCell"/>
</dbReference>
<dbReference type="EMBL" id="JACJVP010000001">
    <property type="protein sequence ID" value="MBB6669496.1"/>
    <property type="molecule type" value="Genomic_DNA"/>
</dbReference>
<evidence type="ECO:0000256" key="2">
    <source>
        <dbReference type="ARBA" id="ARBA00005417"/>
    </source>
</evidence>
<evidence type="ECO:0000256" key="8">
    <source>
        <dbReference type="SAM" id="Phobius"/>
    </source>
</evidence>
<dbReference type="PANTHER" id="PTHR43394:SF1">
    <property type="entry name" value="ATP-BINDING CASSETTE SUB-FAMILY B MEMBER 10, MITOCHONDRIAL"/>
    <property type="match status" value="1"/>
</dbReference>
<feature type="domain" description="ABC transporter" evidence="9">
    <location>
        <begin position="338"/>
        <end position="573"/>
    </location>
</feature>
<evidence type="ECO:0000259" key="9">
    <source>
        <dbReference type="PROSITE" id="PS50893"/>
    </source>
</evidence>
<dbReference type="CDD" id="cd18551">
    <property type="entry name" value="ABC_6TM_LmrA_like"/>
    <property type="match status" value="1"/>
</dbReference>
<dbReference type="FunFam" id="3.40.50.300:FF:000218">
    <property type="entry name" value="Multidrug ABC transporter ATP-binding protein"/>
    <property type="match status" value="1"/>
</dbReference>
<evidence type="ECO:0000313" key="11">
    <source>
        <dbReference type="EMBL" id="MBB6669496.1"/>
    </source>
</evidence>
<proteinExistence type="inferred from homology"/>
<dbReference type="AlphaFoldDB" id="A0A7X0RNB5"/>
<evidence type="ECO:0000256" key="6">
    <source>
        <dbReference type="ARBA" id="ARBA00022989"/>
    </source>
</evidence>
<dbReference type="InterPro" id="IPR003593">
    <property type="entry name" value="AAA+_ATPase"/>
</dbReference>
<feature type="transmembrane region" description="Helical" evidence="8">
    <location>
        <begin position="64"/>
        <end position="86"/>
    </location>
</feature>
<feature type="transmembrane region" description="Helical" evidence="8">
    <location>
        <begin position="166"/>
        <end position="187"/>
    </location>
</feature>
<keyword evidence="3 8" id="KW-0812">Transmembrane</keyword>
<accession>A0A7X0RNB5</accession>
<dbReference type="Gene3D" id="3.40.50.300">
    <property type="entry name" value="P-loop containing nucleotide triphosphate hydrolases"/>
    <property type="match status" value="1"/>
</dbReference>
<dbReference type="InterPro" id="IPR011527">
    <property type="entry name" value="ABC1_TM_dom"/>
</dbReference>
<evidence type="ECO:0000256" key="7">
    <source>
        <dbReference type="ARBA" id="ARBA00023136"/>
    </source>
</evidence>
<evidence type="ECO:0000256" key="3">
    <source>
        <dbReference type="ARBA" id="ARBA00022692"/>
    </source>
</evidence>
<evidence type="ECO:0000256" key="5">
    <source>
        <dbReference type="ARBA" id="ARBA00022840"/>
    </source>
</evidence>
<feature type="domain" description="ABC transmembrane type-1" evidence="10">
    <location>
        <begin position="30"/>
        <end position="307"/>
    </location>
</feature>
<protein>
    <submittedName>
        <fullName evidence="11">ABC transporter ATP-binding protein</fullName>
    </submittedName>
</protein>